<sequence length="175" mass="18954">MLRYRWLAAVAVLSMAACSPTHNWREWRADGAPLWALLPCKPDLAERPVPLTASPVVLHLASCEAGGQTFALGWARLGDPGLAPQALQRWRLAGLKSLRAESVDEAATRWEVAVAGAAPVLGVRAEGRDHRNQPVLNQTVYFAQGDWIFQAAVYGAQLPDAVTEPFFTGLRLSGS</sequence>
<organism evidence="2 3">
    <name type="scientific">Hydrogenophaga electricum</name>
    <dbReference type="NCBI Taxonomy" id="1230953"/>
    <lineage>
        <taxon>Bacteria</taxon>
        <taxon>Pseudomonadati</taxon>
        <taxon>Pseudomonadota</taxon>
        <taxon>Betaproteobacteria</taxon>
        <taxon>Burkholderiales</taxon>
        <taxon>Comamonadaceae</taxon>
        <taxon>Hydrogenophaga</taxon>
    </lineage>
</organism>
<name>A0ABQ6C860_9BURK</name>
<dbReference type="PROSITE" id="PS51257">
    <property type="entry name" value="PROKAR_LIPOPROTEIN"/>
    <property type="match status" value="1"/>
</dbReference>
<evidence type="ECO:0000313" key="2">
    <source>
        <dbReference type="EMBL" id="GLS16155.1"/>
    </source>
</evidence>
<accession>A0ABQ6C860</accession>
<evidence type="ECO:0000313" key="3">
    <source>
        <dbReference type="Proteomes" id="UP001156903"/>
    </source>
</evidence>
<feature type="signal peptide" evidence="1">
    <location>
        <begin position="1"/>
        <end position="23"/>
    </location>
</feature>
<keyword evidence="1" id="KW-0732">Signal</keyword>
<feature type="chain" id="PRO_5045041183" evidence="1">
    <location>
        <begin position="24"/>
        <end position="175"/>
    </location>
</feature>
<gene>
    <name evidence="2" type="ORF">GCM10007935_35950</name>
</gene>
<reference evidence="3" key="1">
    <citation type="journal article" date="2019" name="Int. J. Syst. Evol. Microbiol.">
        <title>The Global Catalogue of Microorganisms (GCM) 10K type strain sequencing project: providing services to taxonomists for standard genome sequencing and annotation.</title>
        <authorList>
            <consortium name="The Broad Institute Genomics Platform"/>
            <consortium name="The Broad Institute Genome Sequencing Center for Infectious Disease"/>
            <person name="Wu L."/>
            <person name="Ma J."/>
        </authorList>
    </citation>
    <scope>NUCLEOTIDE SEQUENCE [LARGE SCALE GENOMIC DNA]</scope>
    <source>
        <strain evidence="3">NBRC 109341</strain>
    </source>
</reference>
<dbReference type="EMBL" id="BSPB01000046">
    <property type="protein sequence ID" value="GLS16155.1"/>
    <property type="molecule type" value="Genomic_DNA"/>
</dbReference>
<evidence type="ECO:0000256" key="1">
    <source>
        <dbReference type="SAM" id="SignalP"/>
    </source>
</evidence>
<proteinExistence type="predicted"/>
<protein>
    <submittedName>
        <fullName evidence="2">Uncharacterized protein</fullName>
    </submittedName>
</protein>
<dbReference type="Proteomes" id="UP001156903">
    <property type="component" value="Unassembled WGS sequence"/>
</dbReference>
<dbReference type="RefSeq" id="WP_284308942.1">
    <property type="nucleotide sequence ID" value="NZ_BSPB01000046.1"/>
</dbReference>
<keyword evidence="3" id="KW-1185">Reference proteome</keyword>
<comment type="caution">
    <text evidence="2">The sequence shown here is derived from an EMBL/GenBank/DDBJ whole genome shotgun (WGS) entry which is preliminary data.</text>
</comment>